<gene>
    <name evidence="1" type="ORF">AALO_G00104690</name>
</gene>
<dbReference type="Proteomes" id="UP000823561">
    <property type="component" value="Chromosome 7"/>
</dbReference>
<accession>A0AAV6GZ56</accession>
<evidence type="ECO:0000313" key="2">
    <source>
        <dbReference type="Proteomes" id="UP000823561"/>
    </source>
</evidence>
<comment type="caution">
    <text evidence="1">The sequence shown here is derived from an EMBL/GenBank/DDBJ whole genome shotgun (WGS) entry which is preliminary data.</text>
</comment>
<keyword evidence="2" id="KW-1185">Reference proteome</keyword>
<organism evidence="1 2">
    <name type="scientific">Alosa alosa</name>
    <name type="common">allis shad</name>
    <dbReference type="NCBI Taxonomy" id="278164"/>
    <lineage>
        <taxon>Eukaryota</taxon>
        <taxon>Metazoa</taxon>
        <taxon>Chordata</taxon>
        <taxon>Craniata</taxon>
        <taxon>Vertebrata</taxon>
        <taxon>Euteleostomi</taxon>
        <taxon>Actinopterygii</taxon>
        <taxon>Neopterygii</taxon>
        <taxon>Teleostei</taxon>
        <taxon>Clupei</taxon>
        <taxon>Clupeiformes</taxon>
        <taxon>Clupeoidei</taxon>
        <taxon>Clupeidae</taxon>
        <taxon>Alosa</taxon>
    </lineage>
</organism>
<evidence type="ECO:0000313" key="1">
    <source>
        <dbReference type="EMBL" id="KAG5278967.1"/>
    </source>
</evidence>
<protein>
    <submittedName>
        <fullName evidence="1">Uncharacterized protein</fullName>
    </submittedName>
</protein>
<proteinExistence type="predicted"/>
<reference evidence="1" key="1">
    <citation type="submission" date="2020-10" db="EMBL/GenBank/DDBJ databases">
        <title>Chromosome-scale genome assembly of the Allis shad, Alosa alosa.</title>
        <authorList>
            <person name="Margot Z."/>
            <person name="Christophe K."/>
            <person name="Cabau C."/>
            <person name="Louis A."/>
            <person name="Berthelot C."/>
            <person name="Parey E."/>
            <person name="Roest Crollius H."/>
            <person name="Montfort J."/>
            <person name="Robinson-Rechavi M."/>
            <person name="Bucao C."/>
            <person name="Bouchez O."/>
            <person name="Gislard M."/>
            <person name="Lluch J."/>
            <person name="Milhes M."/>
            <person name="Lampietro C."/>
            <person name="Lopez Roques C."/>
            <person name="Donnadieu C."/>
            <person name="Braasch I."/>
            <person name="Desvignes T."/>
            <person name="Postlethwait J."/>
            <person name="Bobe J."/>
            <person name="Guiguen Y."/>
        </authorList>
    </citation>
    <scope>NUCLEOTIDE SEQUENCE</scope>
    <source>
        <strain evidence="1">M-15738</strain>
        <tissue evidence="1">Blood</tissue>
    </source>
</reference>
<dbReference type="AlphaFoldDB" id="A0AAV6GZ56"/>
<sequence length="166" mass="19068">MAKMIAPRSLVKVKKENAEDHHPHQIIVKFQPPSEAVEKAPDQHDKTIYPEDRYSVFYIDKLGGLNTKQKVLFRSTCVKEYKYLCVYGEKEWTVEEALRRDGRFIDDLGDFSLSNNEDAECLTFVRNLQGDGNLELLEKVEKAAKGNKLLEDVLEAADYNEPMDIS</sequence>
<name>A0AAV6GZ56_9TELE</name>
<dbReference type="EMBL" id="JADWDJ010000007">
    <property type="protein sequence ID" value="KAG5278967.1"/>
    <property type="molecule type" value="Genomic_DNA"/>
</dbReference>